<feature type="domain" description="FAM50A/XAP5 C-terminal" evidence="2">
    <location>
        <begin position="197"/>
        <end position="241"/>
    </location>
</feature>
<dbReference type="PANTHER" id="PTHR12722:SF2">
    <property type="entry name" value="PROTEIN FAM50A"/>
    <property type="match status" value="1"/>
</dbReference>
<feature type="region of interest" description="Disordered" evidence="1">
    <location>
        <begin position="1"/>
        <end position="31"/>
    </location>
</feature>
<dbReference type="PANTHER" id="PTHR12722">
    <property type="entry name" value="XAP-5 PROTEIN-RELATED"/>
    <property type="match status" value="1"/>
</dbReference>
<feature type="region of interest" description="Disordered" evidence="1">
    <location>
        <begin position="107"/>
        <end position="179"/>
    </location>
</feature>
<dbReference type="Ensembl" id="ENSSSCT00025000004.1">
    <property type="protein sequence ID" value="ENSSSCP00025000003.1"/>
    <property type="gene ID" value="ENSSSCG00025000003.1"/>
</dbReference>
<dbReference type="AlphaFoldDB" id="A0A8D0QDT4"/>
<evidence type="ECO:0000259" key="2">
    <source>
        <dbReference type="Pfam" id="PF04921"/>
    </source>
</evidence>
<protein>
    <recommendedName>
        <fullName evidence="2">FAM50A/XAP5 C-terminal domain-containing protein</fullName>
    </recommendedName>
</protein>
<feature type="region of interest" description="Disordered" evidence="1">
    <location>
        <begin position="318"/>
        <end position="379"/>
    </location>
</feature>
<dbReference type="InterPro" id="IPR048337">
    <property type="entry name" value="FAM50A/XAP5_C"/>
</dbReference>
<evidence type="ECO:0000256" key="1">
    <source>
        <dbReference type="SAM" id="MobiDB-lite"/>
    </source>
</evidence>
<evidence type="ECO:0000313" key="3">
    <source>
        <dbReference type="Ensembl" id="ENSSSCP00025000003.1"/>
    </source>
</evidence>
<feature type="compositionally biased region" description="Pro residues" evidence="1">
    <location>
        <begin position="448"/>
        <end position="458"/>
    </location>
</feature>
<dbReference type="Pfam" id="PF04921">
    <property type="entry name" value="XAP5"/>
    <property type="match status" value="1"/>
</dbReference>
<dbReference type="Proteomes" id="UP000694727">
    <property type="component" value="Unplaced"/>
</dbReference>
<dbReference type="GO" id="GO:0005634">
    <property type="term" value="C:nucleus"/>
    <property type="evidence" value="ECO:0007669"/>
    <property type="project" value="InterPro"/>
</dbReference>
<feature type="compositionally biased region" description="Low complexity" evidence="1">
    <location>
        <begin position="415"/>
        <end position="437"/>
    </location>
</feature>
<sequence>MAQYKGAASEAGRAMHLMKKREKQREQMEQMKQRIAEENIMKSNIDKKFSAHYDAVEAELKSSTVGLVTLNDMKAKQEALVKEREKQLAKKEQSKELQLKLEKLREKERKKEAKRKISSLSFTLEEEEEAGEEEEAVAVEEEELEREEVTTKKRKLGKNPDVDTSFLPDRDREEEENRLREELRQEWEAKQEKIKSEEIEITFSYWDGSGHRRTVKMKKGNTMQQFLQKALEILRKDFSELRWGRAGGCVCVSRHAGPACPAPESTVSAPVPKTPGGGRGGCCSRRAGPCAAEEVPRLPCLGPGRAAPSTRLRLAVPRRPAQRLRRPVSSAGCSPSFSSLPPLPQVRGGGAAHVHQGGPDHSPRECPPPPCSPGQGAVGAGGGAWTGLGASLWVFGPGRREGSRACWRAGAGARAGSPALALPPSAPSTTASTTSSSPRHEARAVSARPPPPRPPPACPAGRLQRLRARPSLPAGPLFNFDVHDDVRLLSDATVEKDEVALLLAVVAAPWAGREVGVGAGP</sequence>
<accession>A0A8D0QDT4</accession>
<name>A0A8D0QDT4_PIG</name>
<feature type="region of interest" description="Disordered" evidence="1">
    <location>
        <begin position="415"/>
        <end position="461"/>
    </location>
</feature>
<feature type="compositionally biased region" description="Acidic residues" evidence="1">
    <location>
        <begin position="124"/>
        <end position="146"/>
    </location>
</feature>
<feature type="compositionally biased region" description="Basic and acidic residues" evidence="1">
    <location>
        <begin position="168"/>
        <end position="179"/>
    </location>
</feature>
<evidence type="ECO:0000313" key="4">
    <source>
        <dbReference type="Proteomes" id="UP000694727"/>
    </source>
</evidence>
<proteinExistence type="predicted"/>
<reference evidence="3" key="1">
    <citation type="submission" date="2025-08" db="UniProtKB">
        <authorList>
            <consortium name="Ensembl"/>
        </authorList>
    </citation>
    <scope>IDENTIFICATION</scope>
</reference>
<dbReference type="InterPro" id="IPR007005">
    <property type="entry name" value="XAP5"/>
</dbReference>
<organism evidence="3 4">
    <name type="scientific">Sus scrofa</name>
    <name type="common">Pig</name>
    <dbReference type="NCBI Taxonomy" id="9823"/>
    <lineage>
        <taxon>Eukaryota</taxon>
        <taxon>Metazoa</taxon>
        <taxon>Chordata</taxon>
        <taxon>Craniata</taxon>
        <taxon>Vertebrata</taxon>
        <taxon>Euteleostomi</taxon>
        <taxon>Mammalia</taxon>
        <taxon>Eutheria</taxon>
        <taxon>Laurasiatheria</taxon>
        <taxon>Artiodactyla</taxon>
        <taxon>Suina</taxon>
        <taxon>Suidae</taxon>
        <taxon>Sus</taxon>
    </lineage>
</organism>